<feature type="region of interest" description="Disordered" evidence="1">
    <location>
        <begin position="24"/>
        <end position="50"/>
    </location>
</feature>
<name>A0ABU7C5V3_9TELE</name>
<protein>
    <submittedName>
        <fullName evidence="2">Uncharacterized protein</fullName>
    </submittedName>
</protein>
<dbReference type="EMBL" id="JAHUTI010079326">
    <property type="protein sequence ID" value="MED6257566.1"/>
    <property type="molecule type" value="Genomic_DNA"/>
</dbReference>
<keyword evidence="3" id="KW-1185">Reference proteome</keyword>
<evidence type="ECO:0000256" key="1">
    <source>
        <dbReference type="SAM" id="MobiDB-lite"/>
    </source>
</evidence>
<proteinExistence type="predicted"/>
<reference evidence="2 3" key="1">
    <citation type="submission" date="2021-07" db="EMBL/GenBank/DDBJ databases">
        <authorList>
            <person name="Palmer J.M."/>
        </authorList>
    </citation>
    <scope>NUCLEOTIDE SEQUENCE [LARGE SCALE GENOMIC DNA]</scope>
    <source>
        <strain evidence="2 3">AT_MEX2019</strain>
        <tissue evidence="2">Muscle</tissue>
    </source>
</reference>
<feature type="compositionally biased region" description="Polar residues" evidence="1">
    <location>
        <begin position="33"/>
        <end position="43"/>
    </location>
</feature>
<evidence type="ECO:0000313" key="2">
    <source>
        <dbReference type="EMBL" id="MED6257566.1"/>
    </source>
</evidence>
<accession>A0ABU7C5V3</accession>
<evidence type="ECO:0000313" key="3">
    <source>
        <dbReference type="Proteomes" id="UP001345963"/>
    </source>
</evidence>
<dbReference type="Proteomes" id="UP001345963">
    <property type="component" value="Unassembled WGS sequence"/>
</dbReference>
<sequence>MLPLTFLPGIPVYLRRTPFCNPQRKRPWRQGKQAVNQAHQPPTTELGLVSSQERELLSSDCGFFNTP</sequence>
<gene>
    <name evidence="2" type="ORF">ATANTOWER_026971</name>
</gene>
<comment type="caution">
    <text evidence="2">The sequence shown here is derived from an EMBL/GenBank/DDBJ whole genome shotgun (WGS) entry which is preliminary data.</text>
</comment>
<organism evidence="2 3">
    <name type="scientific">Ataeniobius toweri</name>
    <dbReference type="NCBI Taxonomy" id="208326"/>
    <lineage>
        <taxon>Eukaryota</taxon>
        <taxon>Metazoa</taxon>
        <taxon>Chordata</taxon>
        <taxon>Craniata</taxon>
        <taxon>Vertebrata</taxon>
        <taxon>Euteleostomi</taxon>
        <taxon>Actinopterygii</taxon>
        <taxon>Neopterygii</taxon>
        <taxon>Teleostei</taxon>
        <taxon>Neoteleostei</taxon>
        <taxon>Acanthomorphata</taxon>
        <taxon>Ovalentaria</taxon>
        <taxon>Atherinomorphae</taxon>
        <taxon>Cyprinodontiformes</taxon>
        <taxon>Goodeidae</taxon>
        <taxon>Ataeniobius</taxon>
    </lineage>
</organism>